<dbReference type="EMBL" id="MH026107">
    <property type="protein sequence ID" value="QBX88338.1"/>
    <property type="molecule type" value="Genomic_DNA"/>
</dbReference>
<evidence type="ECO:0000313" key="2">
    <source>
        <dbReference type="EMBL" id="QBX88338.1"/>
    </source>
</evidence>
<dbReference type="AlphaFoldDB" id="A0A4D6BM77"/>
<dbReference type="Pfam" id="PF12452">
    <property type="entry name" value="DUF3685"/>
    <property type="match status" value="1"/>
</dbReference>
<organism evidence="2">
    <name type="scientific">Acrochaetium secundatum</name>
    <dbReference type="NCBI Taxonomy" id="209631"/>
    <lineage>
        <taxon>Eukaryota</taxon>
        <taxon>Rhodophyta</taxon>
        <taxon>Florideophyceae</taxon>
        <taxon>Nemaliophycidae</taxon>
        <taxon>Acrochaetiales</taxon>
        <taxon>Acrochaetiaceae</taxon>
        <taxon>Acrochaetium</taxon>
    </lineage>
</organism>
<sequence>MNIQYWPKKQGIELNMQVSKLFRKLYLKFNYNLYNNTNNVLSIDIVNVHIKKEIFRIILLELEILILDIIELDLHLHDLEQLNKKILIDLVNKSINNFWIRKIHTTYSTSQHILLFSQIKNKLLSEDTLLLQDLLVYLVFGDDIKQTTNYLFISGRTPTKHIEILLDNLIIQLADIIFSEIIKTEKSIYSLFSFLMSMQICKDRYLSTRSLATFRNNLIWSYYIDFYIRLPKMVYNNRYKVWLFSKDGLKCQYIYANRKNHLRYLSNIQIVIITLLEIQDFILPKLKSLISLVGKISLTIFHNLIAYTISNILQSIITITRYQKKL</sequence>
<evidence type="ECO:0008006" key="3">
    <source>
        <dbReference type="Google" id="ProtNLM"/>
    </source>
</evidence>
<name>A0A4D6BM77_9FLOR</name>
<gene>
    <name evidence="2" type="primary">ycf55</name>
</gene>
<feature type="transmembrane region" description="Helical" evidence="1">
    <location>
        <begin position="304"/>
        <end position="322"/>
    </location>
</feature>
<keyword evidence="1" id="KW-1133">Transmembrane helix</keyword>
<dbReference type="RefSeq" id="YP_009628555.1">
    <property type="nucleotide sequence ID" value="NC_042170.1"/>
</dbReference>
<dbReference type="InterPro" id="IPR017077">
    <property type="entry name" value="Uncharacterised_Ycf55_algae"/>
</dbReference>
<keyword evidence="1" id="KW-0472">Membrane</keyword>
<dbReference type="InterPro" id="IPR022552">
    <property type="entry name" value="UPF_Ycf55"/>
</dbReference>
<protein>
    <recommendedName>
        <fullName evidence="3">Ycf55</fullName>
    </recommendedName>
</protein>
<dbReference type="GeneID" id="40138434"/>
<dbReference type="PIRSF" id="PIRSF036962">
    <property type="entry name" value="UCP036962_SignTr_Ycf55"/>
    <property type="match status" value="1"/>
</dbReference>
<evidence type="ECO:0000256" key="1">
    <source>
        <dbReference type="SAM" id="Phobius"/>
    </source>
</evidence>
<geneLocation type="plastid" evidence="2"/>
<keyword evidence="2" id="KW-0934">Plastid</keyword>
<feature type="transmembrane region" description="Helical" evidence="1">
    <location>
        <begin position="264"/>
        <end position="284"/>
    </location>
</feature>
<reference evidence="2" key="1">
    <citation type="journal article" date="2019" name="Phycologia">
        <title>Chloroplast and mitochondrial genomes of Balbiania investiens (Balbianiales, Nemaliophycidae).</title>
        <authorList>
            <person name="Evans J.R."/>
            <person name="StAmour N."/>
            <person name="Verbruggen H."/>
            <person name="Salomaki E.D."/>
            <person name="Vis M.L."/>
        </authorList>
    </citation>
    <scope>NUCLEOTIDE SEQUENCE</scope>
</reference>
<keyword evidence="1" id="KW-0812">Transmembrane</keyword>
<accession>A0A4D6BM77</accession>
<proteinExistence type="predicted"/>